<dbReference type="FunFam" id="1.10.510.10:FF:000624">
    <property type="entry name" value="Mitogen-activated protein kinase"/>
    <property type="match status" value="1"/>
</dbReference>
<protein>
    <recommendedName>
        <fullName evidence="6">Protein kinase domain-containing protein</fullName>
    </recommendedName>
</protein>
<dbReference type="PROSITE" id="PS00108">
    <property type="entry name" value="PROTEIN_KINASE_ST"/>
    <property type="match status" value="1"/>
</dbReference>
<dbReference type="SUPFAM" id="SSF56112">
    <property type="entry name" value="Protein kinase-like (PK-like)"/>
    <property type="match status" value="1"/>
</dbReference>
<gene>
    <name evidence="7" type="ORF">BSTOLATCC_MIC20881</name>
</gene>
<dbReference type="AlphaFoldDB" id="A0AAU9J4E9"/>
<feature type="domain" description="Protein kinase" evidence="6">
    <location>
        <begin position="1"/>
        <end position="252"/>
    </location>
</feature>
<evidence type="ECO:0000313" key="7">
    <source>
        <dbReference type="EMBL" id="CAG9318407.1"/>
    </source>
</evidence>
<dbReference type="InterPro" id="IPR008271">
    <property type="entry name" value="Ser/Thr_kinase_AS"/>
</dbReference>
<dbReference type="InterPro" id="IPR011009">
    <property type="entry name" value="Kinase-like_dom_sf"/>
</dbReference>
<keyword evidence="3" id="KW-0547">Nucleotide-binding</keyword>
<keyword evidence="2" id="KW-0808">Transferase</keyword>
<dbReference type="EMBL" id="CAJZBQ010000020">
    <property type="protein sequence ID" value="CAG9318407.1"/>
    <property type="molecule type" value="Genomic_DNA"/>
</dbReference>
<evidence type="ECO:0000313" key="8">
    <source>
        <dbReference type="Proteomes" id="UP001162131"/>
    </source>
</evidence>
<proteinExistence type="predicted"/>
<accession>A0AAU9J4E9</accession>
<comment type="caution">
    <text evidence="7">The sequence shown here is derived from an EMBL/GenBank/DDBJ whole genome shotgun (WGS) entry which is preliminary data.</text>
</comment>
<dbReference type="InterPro" id="IPR050117">
    <property type="entry name" value="MAPK"/>
</dbReference>
<evidence type="ECO:0000259" key="6">
    <source>
        <dbReference type="PROSITE" id="PS50011"/>
    </source>
</evidence>
<reference evidence="7" key="1">
    <citation type="submission" date="2021-09" db="EMBL/GenBank/DDBJ databases">
        <authorList>
            <consortium name="AG Swart"/>
            <person name="Singh M."/>
            <person name="Singh A."/>
            <person name="Seah K."/>
            <person name="Emmerich C."/>
        </authorList>
    </citation>
    <scope>NUCLEOTIDE SEQUENCE</scope>
    <source>
        <strain evidence="7">ATCC30299</strain>
    </source>
</reference>
<dbReference type="PANTHER" id="PTHR24055">
    <property type="entry name" value="MITOGEN-ACTIVATED PROTEIN KINASE"/>
    <property type="match status" value="1"/>
</dbReference>
<dbReference type="SMART" id="SM00220">
    <property type="entry name" value="S_TKc"/>
    <property type="match status" value="1"/>
</dbReference>
<keyword evidence="8" id="KW-1185">Reference proteome</keyword>
<dbReference type="PROSITE" id="PS50011">
    <property type="entry name" value="PROTEIN_KINASE_DOM"/>
    <property type="match status" value="1"/>
</dbReference>
<dbReference type="Pfam" id="PF00069">
    <property type="entry name" value="Pkinase"/>
    <property type="match status" value="1"/>
</dbReference>
<dbReference type="GO" id="GO:0004674">
    <property type="term" value="F:protein serine/threonine kinase activity"/>
    <property type="evidence" value="ECO:0007669"/>
    <property type="project" value="UniProtKB-KW"/>
</dbReference>
<dbReference type="Gene3D" id="3.30.200.20">
    <property type="entry name" value="Phosphorylase Kinase, domain 1"/>
    <property type="match status" value="1"/>
</dbReference>
<evidence type="ECO:0000256" key="3">
    <source>
        <dbReference type="ARBA" id="ARBA00022741"/>
    </source>
</evidence>
<evidence type="ECO:0000256" key="2">
    <source>
        <dbReference type="ARBA" id="ARBA00022679"/>
    </source>
</evidence>
<evidence type="ECO:0000256" key="4">
    <source>
        <dbReference type="ARBA" id="ARBA00022777"/>
    </source>
</evidence>
<dbReference type="GO" id="GO:0005524">
    <property type="term" value="F:ATP binding"/>
    <property type="evidence" value="ECO:0007669"/>
    <property type="project" value="UniProtKB-KW"/>
</dbReference>
<dbReference type="Gene3D" id="1.10.510.10">
    <property type="entry name" value="Transferase(Phosphotransferase) domain 1"/>
    <property type="match status" value="1"/>
</dbReference>
<keyword evidence="4" id="KW-0418">Kinase</keyword>
<organism evidence="7 8">
    <name type="scientific">Blepharisma stoltei</name>
    <dbReference type="NCBI Taxonomy" id="1481888"/>
    <lineage>
        <taxon>Eukaryota</taxon>
        <taxon>Sar</taxon>
        <taxon>Alveolata</taxon>
        <taxon>Ciliophora</taxon>
        <taxon>Postciliodesmatophora</taxon>
        <taxon>Heterotrichea</taxon>
        <taxon>Heterotrichida</taxon>
        <taxon>Blepharismidae</taxon>
        <taxon>Blepharisma</taxon>
    </lineage>
</organism>
<sequence length="346" mass="40340">MKNHFTSIDQVNNLREIQALRRLSPHPHIVKLIEVIYDEPTGRLALVFELMDLNLYEWYRSRKNRIPESKIKLFMYQMMVGLEHMHKAGIFHRDIKPENVLLFEEALKLADFGSCRGINTKQPYTEYISTRWYRPPECLMTDGYYNFAMDNWGAGCIFFEIIALSPLFPGKNELDQVHKIHKILGTPPKEILDEFKTKASHMEFNFETCTGSGIENLIPSADPQAIDLIQKLLSYDWEKRISAHDALKHPYFHDVKYESHVKLFQMPLKTKSPEGDNAAGERSKESNIYLPPIESKKQQTLPKFGQGFTLSKKNITLDHKPQNVGKPYFSQWKSPYAAKHFYKSHF</sequence>
<evidence type="ECO:0000256" key="1">
    <source>
        <dbReference type="ARBA" id="ARBA00022527"/>
    </source>
</evidence>
<dbReference type="InterPro" id="IPR000719">
    <property type="entry name" value="Prot_kinase_dom"/>
</dbReference>
<keyword evidence="1" id="KW-0723">Serine/threonine-protein kinase</keyword>
<keyword evidence="5" id="KW-0067">ATP-binding</keyword>
<dbReference type="Proteomes" id="UP001162131">
    <property type="component" value="Unassembled WGS sequence"/>
</dbReference>
<evidence type="ECO:0000256" key="5">
    <source>
        <dbReference type="ARBA" id="ARBA00022840"/>
    </source>
</evidence>
<name>A0AAU9J4E9_9CILI</name>